<dbReference type="AlphaFoldDB" id="E6QQI8"/>
<accession>E6QQI8</accession>
<gene>
    <name evidence="1" type="ORF">CARN7_0238</name>
</gene>
<reference evidence="1" key="1">
    <citation type="submission" date="2009-10" db="EMBL/GenBank/DDBJ databases">
        <title>Diversity of trophic interactions inside an arsenic-rich microbial ecosystem.</title>
        <authorList>
            <person name="Bertin P.N."/>
            <person name="Heinrich-Salmeron A."/>
            <person name="Pelletier E."/>
            <person name="Goulhen-Chollet F."/>
            <person name="Arsene-Ploetze F."/>
            <person name="Gallien S."/>
            <person name="Calteau A."/>
            <person name="Vallenet D."/>
            <person name="Casiot C."/>
            <person name="Chane-Woon-Ming B."/>
            <person name="Giloteaux L."/>
            <person name="Barakat M."/>
            <person name="Bonnefoy V."/>
            <person name="Bruneel O."/>
            <person name="Chandler M."/>
            <person name="Cleiss J."/>
            <person name="Duran R."/>
            <person name="Elbaz-Poulichet F."/>
            <person name="Fonknechten N."/>
            <person name="Lauga B."/>
            <person name="Mornico D."/>
            <person name="Ortet P."/>
            <person name="Schaeffer C."/>
            <person name="Siguier P."/>
            <person name="Alexander Thil Smith A."/>
            <person name="Van Dorsselaer A."/>
            <person name="Weissenbach J."/>
            <person name="Medigue C."/>
            <person name="Le Paslier D."/>
        </authorList>
    </citation>
    <scope>NUCLEOTIDE SEQUENCE</scope>
</reference>
<protein>
    <submittedName>
        <fullName evidence="1">Uncharacterized protein</fullName>
    </submittedName>
</protein>
<sequence length="135" mass="14761">MIFFAAQSPAMGTDLVLVATARSSISLLTPEEVRRLYLGIPVESGGQPVKPLINSVDNLTREIFMQEVLFMSMDAYQRQTLLRIHRTGAAPTPVYTDMPALLEALNANPDAVTYMLRATAAASSGVKIIAELWHN</sequence>
<proteinExistence type="predicted"/>
<evidence type="ECO:0000313" key="1">
    <source>
        <dbReference type="EMBL" id="CBI09509.1"/>
    </source>
</evidence>
<comment type="caution">
    <text evidence="1">The sequence shown here is derived from an EMBL/GenBank/DDBJ whole genome shotgun (WGS) entry which is preliminary data.</text>
</comment>
<dbReference type="EMBL" id="CABR01000033">
    <property type="protein sequence ID" value="CBI09509.1"/>
    <property type="molecule type" value="Genomic_DNA"/>
</dbReference>
<name>E6QQI8_9ZZZZ</name>
<organism evidence="1">
    <name type="scientific">mine drainage metagenome</name>
    <dbReference type="NCBI Taxonomy" id="410659"/>
    <lineage>
        <taxon>unclassified sequences</taxon>
        <taxon>metagenomes</taxon>
        <taxon>ecological metagenomes</taxon>
    </lineage>
</organism>